<dbReference type="HOGENOM" id="CLU_2544274_0_0_1"/>
<evidence type="ECO:0000313" key="2">
    <source>
        <dbReference type="Proteomes" id="UP000054248"/>
    </source>
</evidence>
<gene>
    <name evidence="1" type="ORF">M407DRAFT_138908</name>
</gene>
<dbReference type="AlphaFoldDB" id="A0A0C3LBC3"/>
<reference evidence="1 2" key="1">
    <citation type="submission" date="2014-04" db="EMBL/GenBank/DDBJ databases">
        <authorList>
            <consortium name="DOE Joint Genome Institute"/>
            <person name="Kuo A."/>
            <person name="Girlanda M."/>
            <person name="Perotto S."/>
            <person name="Kohler A."/>
            <person name="Nagy L.G."/>
            <person name="Floudas D."/>
            <person name="Copeland A."/>
            <person name="Barry K.W."/>
            <person name="Cichocki N."/>
            <person name="Veneault-Fourrey C."/>
            <person name="LaButti K."/>
            <person name="Lindquist E.A."/>
            <person name="Lipzen A."/>
            <person name="Lundell T."/>
            <person name="Morin E."/>
            <person name="Murat C."/>
            <person name="Sun H."/>
            <person name="Tunlid A."/>
            <person name="Henrissat B."/>
            <person name="Grigoriev I.V."/>
            <person name="Hibbett D.S."/>
            <person name="Martin F."/>
            <person name="Nordberg H.P."/>
            <person name="Cantor M.N."/>
            <person name="Hua S.X."/>
        </authorList>
    </citation>
    <scope>NUCLEOTIDE SEQUENCE [LARGE SCALE GENOMIC DNA]</scope>
    <source>
        <strain evidence="1 2">MUT 4182</strain>
    </source>
</reference>
<reference evidence="2" key="2">
    <citation type="submission" date="2015-01" db="EMBL/GenBank/DDBJ databases">
        <title>Evolutionary Origins and Diversification of the Mycorrhizal Mutualists.</title>
        <authorList>
            <consortium name="DOE Joint Genome Institute"/>
            <consortium name="Mycorrhizal Genomics Consortium"/>
            <person name="Kohler A."/>
            <person name="Kuo A."/>
            <person name="Nagy L.G."/>
            <person name="Floudas D."/>
            <person name="Copeland A."/>
            <person name="Barry K.W."/>
            <person name="Cichocki N."/>
            <person name="Veneault-Fourrey C."/>
            <person name="LaButti K."/>
            <person name="Lindquist E.A."/>
            <person name="Lipzen A."/>
            <person name="Lundell T."/>
            <person name="Morin E."/>
            <person name="Murat C."/>
            <person name="Riley R."/>
            <person name="Ohm R."/>
            <person name="Sun H."/>
            <person name="Tunlid A."/>
            <person name="Henrissat B."/>
            <person name="Grigoriev I.V."/>
            <person name="Hibbett D.S."/>
            <person name="Martin F."/>
        </authorList>
    </citation>
    <scope>NUCLEOTIDE SEQUENCE [LARGE SCALE GENOMIC DNA]</scope>
    <source>
        <strain evidence="2">MUT 4182</strain>
    </source>
</reference>
<name>A0A0C3LBC3_9AGAM</name>
<organism evidence="1 2">
    <name type="scientific">Tulasnella calospora MUT 4182</name>
    <dbReference type="NCBI Taxonomy" id="1051891"/>
    <lineage>
        <taxon>Eukaryota</taxon>
        <taxon>Fungi</taxon>
        <taxon>Dikarya</taxon>
        <taxon>Basidiomycota</taxon>
        <taxon>Agaricomycotina</taxon>
        <taxon>Agaricomycetes</taxon>
        <taxon>Cantharellales</taxon>
        <taxon>Tulasnellaceae</taxon>
        <taxon>Tulasnella</taxon>
    </lineage>
</organism>
<protein>
    <submittedName>
        <fullName evidence="1">Uncharacterized protein</fullName>
    </submittedName>
</protein>
<sequence>MGRSISCAHILATDASWDSFSLVDASARLFVVNPKFKMSLRFLSTFPVLVDFTVVPQLTLIAKIGKPLHLIVALVVSIRIANL</sequence>
<keyword evidence="2" id="KW-1185">Reference proteome</keyword>
<proteinExistence type="predicted"/>
<evidence type="ECO:0000313" key="1">
    <source>
        <dbReference type="EMBL" id="KIO31178.1"/>
    </source>
</evidence>
<accession>A0A0C3LBC3</accession>
<dbReference type="EMBL" id="KN822965">
    <property type="protein sequence ID" value="KIO31178.1"/>
    <property type="molecule type" value="Genomic_DNA"/>
</dbReference>
<dbReference type="Proteomes" id="UP000054248">
    <property type="component" value="Unassembled WGS sequence"/>
</dbReference>